<name>A0A086ZQH2_9BIFI</name>
<comment type="catalytic activity">
    <reaction evidence="13">
        <text>[GlcNAc-(1-&gt;4)-Mur2Ac(oyl-L-Ala-gamma-D-Glu-L-Lys-D-Ala-D-Ala)](n)-di-trans,octa-cis-undecaprenyl diphosphate + beta-D-GlcNAc-(1-&gt;4)-Mur2Ac(oyl-L-Ala-gamma-D-Glu-L-Lys-D-Ala-D-Ala)-di-trans,octa-cis-undecaprenyl diphosphate = [GlcNAc-(1-&gt;4)-Mur2Ac(oyl-L-Ala-gamma-D-Glu-L-Lys-D-Ala-D-Ala)](n+1)-di-trans,octa-cis-undecaprenyl diphosphate + di-trans,octa-cis-undecaprenyl diphosphate + H(+)</text>
        <dbReference type="Rhea" id="RHEA:23708"/>
        <dbReference type="Rhea" id="RHEA-COMP:9602"/>
        <dbReference type="Rhea" id="RHEA-COMP:9603"/>
        <dbReference type="ChEBI" id="CHEBI:15378"/>
        <dbReference type="ChEBI" id="CHEBI:58405"/>
        <dbReference type="ChEBI" id="CHEBI:60033"/>
        <dbReference type="ChEBI" id="CHEBI:78435"/>
        <dbReference type="EC" id="2.4.99.28"/>
    </reaction>
</comment>
<dbReference type="Gene3D" id="1.10.3810.10">
    <property type="entry name" value="Biosynthetic peptidoglycan transglycosylase-like"/>
    <property type="match status" value="1"/>
</dbReference>
<evidence type="ECO:0000256" key="10">
    <source>
        <dbReference type="ARBA" id="ARBA00023268"/>
    </source>
</evidence>
<proteinExistence type="inferred from homology"/>
<dbReference type="SUPFAM" id="SSF53955">
    <property type="entry name" value="Lysozyme-like"/>
    <property type="match status" value="1"/>
</dbReference>
<dbReference type="OrthoDB" id="9766909at2"/>
<feature type="compositionally biased region" description="Low complexity" evidence="14">
    <location>
        <begin position="1"/>
        <end position="20"/>
    </location>
</feature>
<evidence type="ECO:0000256" key="11">
    <source>
        <dbReference type="ARBA" id="ARBA00023316"/>
    </source>
</evidence>
<keyword evidence="3" id="KW-0121">Carboxypeptidase</keyword>
<feature type="region of interest" description="Disordered" evidence="14">
    <location>
        <begin position="1"/>
        <end position="92"/>
    </location>
</feature>
<dbReference type="EC" id="2.4.1.129" evidence="18"/>
<comment type="similarity">
    <text evidence="2">In the N-terminal section; belongs to the glycosyltransferase 51 family.</text>
</comment>
<reference evidence="18 19" key="1">
    <citation type="submission" date="2014-03" db="EMBL/GenBank/DDBJ databases">
        <title>Genomics of Bifidobacteria.</title>
        <authorList>
            <person name="Ventura M."/>
            <person name="Milani C."/>
            <person name="Lugli G.A."/>
        </authorList>
    </citation>
    <scope>NUCLEOTIDE SEQUENCE [LARGE SCALE GENOMIC DNA]</scope>
    <source>
        <strain evidence="18 19">LMG 10736</strain>
    </source>
</reference>
<feature type="domain" description="Penicillin-binding protein transpeptidase" evidence="16">
    <location>
        <begin position="411"/>
        <end position="653"/>
    </location>
</feature>
<dbReference type="GeneID" id="303203440"/>
<dbReference type="InterPro" id="IPR050396">
    <property type="entry name" value="Glycosyltr_51/Transpeptidase"/>
</dbReference>
<dbReference type="GO" id="GO:0006508">
    <property type="term" value="P:proteolysis"/>
    <property type="evidence" value="ECO:0007669"/>
    <property type="project" value="UniProtKB-KW"/>
</dbReference>
<protein>
    <submittedName>
        <fullName evidence="18">Transglycosylase</fullName>
        <ecNumber evidence="18">2.4.1.129</ecNumber>
    </submittedName>
</protein>
<keyword evidence="15" id="KW-1133">Transmembrane helix</keyword>
<sequence>MASQKRSASSRPRSARSASSTRGTGGNAYDSRRSNETFGTASRNTSGTRGSHRAHGSHSRRNAGSTSRRASATRHSGPGTHRAEGRGPKTRVKGRHRILKWSLGLILSFIAIAAAGFAYLYVTTEIPQPEKIAMAAKTTVYYADGTTPIGSYAAQNREIIDCSTLPKYVGQSIVASENRTFYQDRGIDLRGIARALVTNLRTGSRQGGSTITQQYAERYYLGETTTYKGKMREAILAIKIAQTQSKDTVLCNYMNTIYLGRGAYGIQAAAKAYYNKDAKDLTVSEAAMLAGIIPAPSTWDPAISPKQATSRFNRVIRIMKEDGYITAAQAQEAAMPQTVVTQTTENTYQGYKGYLLTMVEQELVNSKAFTKDELETGGYKIVTTFDQNTQNQMQSVGDNRASGMPEGMQIGALAADPRDGSIKSIYGGNDYLTHQLNNATQATYEPGSTMKPFALLGAAQAGVSFNTMFNGNSPQTFKGLVSSVANSGNVSYGYVDLYKATAYSVNTAFMRLNEKLTPQKTADIAHAAGITSDIDGTSPYDVLGINSVTVKELTQAHATIATGGVKHTLHCVSKVLSSDSKELYTAKTGDERVFEENDCALVIKAMEGTVQYGTGKEARSIGRTIAGKTGTANDAYAASFVGYTPQLINTWAMWYPDANGNPQEIVDFNGYTHSEYPVHLFTEFMKQALNGTENISFPTATDDGKVGGPDGTWGTGRGSSSGAKRYSGSSSRPSSPSATATTPATGTAPSTGNTDTGNTGADTSGGSGSGTGGAGSNGGNGTSTEGNAGGNGTTTGGTSTGNTTGGTGGQ</sequence>
<accession>A0A086ZQH2</accession>
<keyword evidence="10" id="KW-0511">Multifunctional enzyme</keyword>
<evidence type="ECO:0000256" key="9">
    <source>
        <dbReference type="ARBA" id="ARBA00022984"/>
    </source>
</evidence>
<dbReference type="InterPro" id="IPR001460">
    <property type="entry name" value="PCN-bd_Tpept"/>
</dbReference>
<gene>
    <name evidence="18" type="ORF">BBOU_0234</name>
</gene>
<dbReference type="InterPro" id="IPR001264">
    <property type="entry name" value="Glyco_trans_51"/>
</dbReference>
<keyword evidence="7" id="KW-0378">Hydrolase</keyword>
<dbReference type="GO" id="GO:0009002">
    <property type="term" value="F:serine-type D-Ala-D-Ala carboxypeptidase activity"/>
    <property type="evidence" value="ECO:0007669"/>
    <property type="project" value="UniProtKB-EC"/>
</dbReference>
<evidence type="ECO:0000256" key="5">
    <source>
        <dbReference type="ARBA" id="ARBA00022676"/>
    </source>
</evidence>
<evidence type="ECO:0000313" key="19">
    <source>
        <dbReference type="Proteomes" id="UP000029093"/>
    </source>
</evidence>
<dbReference type="RefSeq" id="WP_033490565.1">
    <property type="nucleotide sequence ID" value="NZ_JGYQ01000006.1"/>
</dbReference>
<dbReference type="InterPro" id="IPR036950">
    <property type="entry name" value="PBP_transglycosylase"/>
</dbReference>
<keyword evidence="15" id="KW-0472">Membrane</keyword>
<evidence type="ECO:0000256" key="14">
    <source>
        <dbReference type="SAM" id="MobiDB-lite"/>
    </source>
</evidence>
<feature type="compositionally biased region" description="Low complexity" evidence="14">
    <location>
        <begin position="720"/>
        <end position="762"/>
    </location>
</feature>
<keyword evidence="5 18" id="KW-0328">Glycosyltransferase</keyword>
<dbReference type="EMBL" id="JGYQ01000006">
    <property type="protein sequence ID" value="KFI48772.1"/>
    <property type="molecule type" value="Genomic_DNA"/>
</dbReference>
<comment type="catalytic activity">
    <reaction evidence="12">
        <text>Preferential cleavage: (Ac)2-L-Lys-D-Ala-|-D-Ala. Also transpeptidation of peptidyl-alanyl moieties that are N-acyl substituents of D-alanine.</text>
        <dbReference type="EC" id="3.4.16.4"/>
    </reaction>
</comment>
<evidence type="ECO:0000256" key="3">
    <source>
        <dbReference type="ARBA" id="ARBA00022645"/>
    </source>
</evidence>
<evidence type="ECO:0000313" key="18">
    <source>
        <dbReference type="EMBL" id="KFI48772.1"/>
    </source>
</evidence>
<organism evidence="18 19">
    <name type="scientific">Bifidobacterium boum</name>
    <dbReference type="NCBI Taxonomy" id="78343"/>
    <lineage>
        <taxon>Bacteria</taxon>
        <taxon>Bacillati</taxon>
        <taxon>Actinomycetota</taxon>
        <taxon>Actinomycetes</taxon>
        <taxon>Bifidobacteriales</taxon>
        <taxon>Bifidobacteriaceae</taxon>
        <taxon>Bifidobacterium</taxon>
    </lineage>
</organism>
<dbReference type="InterPro" id="IPR012338">
    <property type="entry name" value="Beta-lactam/transpept-like"/>
</dbReference>
<keyword evidence="4" id="KW-0645">Protease</keyword>
<dbReference type="GO" id="GO:0071555">
    <property type="term" value="P:cell wall organization"/>
    <property type="evidence" value="ECO:0007669"/>
    <property type="project" value="UniProtKB-KW"/>
</dbReference>
<dbReference type="AlphaFoldDB" id="A0A086ZQH2"/>
<feature type="compositionally biased region" description="Gly residues" evidence="14">
    <location>
        <begin position="763"/>
        <end position="810"/>
    </location>
</feature>
<evidence type="ECO:0000256" key="2">
    <source>
        <dbReference type="ARBA" id="ARBA00007739"/>
    </source>
</evidence>
<dbReference type="GO" id="GO:0009252">
    <property type="term" value="P:peptidoglycan biosynthetic process"/>
    <property type="evidence" value="ECO:0007669"/>
    <property type="project" value="UniProtKB-KW"/>
</dbReference>
<dbReference type="Pfam" id="PF00905">
    <property type="entry name" value="Transpeptidase"/>
    <property type="match status" value="1"/>
</dbReference>
<keyword evidence="8" id="KW-0133">Cell shape</keyword>
<evidence type="ECO:0000256" key="15">
    <source>
        <dbReference type="SAM" id="Phobius"/>
    </source>
</evidence>
<feature type="transmembrane region" description="Helical" evidence="15">
    <location>
        <begin position="98"/>
        <end position="122"/>
    </location>
</feature>
<dbReference type="FunFam" id="1.10.3810.10:FF:000001">
    <property type="entry name" value="Penicillin-binding protein 1A"/>
    <property type="match status" value="1"/>
</dbReference>
<feature type="compositionally biased region" description="Gly residues" evidence="14">
    <location>
        <begin position="706"/>
        <end position="719"/>
    </location>
</feature>
<dbReference type="GO" id="GO:0030288">
    <property type="term" value="C:outer membrane-bounded periplasmic space"/>
    <property type="evidence" value="ECO:0007669"/>
    <property type="project" value="TreeGrafter"/>
</dbReference>
<comment type="caution">
    <text evidence="18">The sequence shown here is derived from an EMBL/GenBank/DDBJ whole genome shotgun (WGS) entry which is preliminary data.</text>
</comment>
<feature type="compositionally biased region" description="Basic residues" evidence="14">
    <location>
        <begin position="50"/>
        <end position="61"/>
    </location>
</feature>
<dbReference type="InterPro" id="IPR023346">
    <property type="entry name" value="Lysozyme-like_dom_sf"/>
</dbReference>
<evidence type="ECO:0000256" key="13">
    <source>
        <dbReference type="ARBA" id="ARBA00049902"/>
    </source>
</evidence>
<keyword evidence="11" id="KW-0961">Cell wall biogenesis/degradation</keyword>
<feature type="compositionally biased region" description="Low complexity" evidence="14">
    <location>
        <begin position="62"/>
        <end position="77"/>
    </location>
</feature>
<evidence type="ECO:0000256" key="12">
    <source>
        <dbReference type="ARBA" id="ARBA00034000"/>
    </source>
</evidence>
<dbReference type="Gene3D" id="3.40.710.10">
    <property type="entry name" value="DD-peptidase/beta-lactamase superfamily"/>
    <property type="match status" value="1"/>
</dbReference>
<feature type="region of interest" description="Disordered" evidence="14">
    <location>
        <begin position="696"/>
        <end position="810"/>
    </location>
</feature>
<dbReference type="Pfam" id="PF00912">
    <property type="entry name" value="Transgly"/>
    <property type="match status" value="1"/>
</dbReference>
<evidence type="ECO:0000256" key="4">
    <source>
        <dbReference type="ARBA" id="ARBA00022670"/>
    </source>
</evidence>
<dbReference type="GO" id="GO:0008658">
    <property type="term" value="F:penicillin binding"/>
    <property type="evidence" value="ECO:0007669"/>
    <property type="project" value="InterPro"/>
</dbReference>
<evidence type="ECO:0000259" key="17">
    <source>
        <dbReference type="Pfam" id="PF00912"/>
    </source>
</evidence>
<dbReference type="GO" id="GO:0008955">
    <property type="term" value="F:peptidoglycan glycosyltransferase activity"/>
    <property type="evidence" value="ECO:0007669"/>
    <property type="project" value="UniProtKB-EC"/>
</dbReference>
<comment type="similarity">
    <text evidence="1">In the C-terminal section; belongs to the transpeptidase family.</text>
</comment>
<dbReference type="PANTHER" id="PTHR32282">
    <property type="entry name" value="BINDING PROTEIN TRANSPEPTIDASE, PUTATIVE-RELATED"/>
    <property type="match status" value="1"/>
</dbReference>
<keyword evidence="19" id="KW-1185">Reference proteome</keyword>
<feature type="domain" description="Glycosyl transferase family 51" evidence="17">
    <location>
        <begin position="149"/>
        <end position="319"/>
    </location>
</feature>
<evidence type="ECO:0000256" key="1">
    <source>
        <dbReference type="ARBA" id="ARBA00007090"/>
    </source>
</evidence>
<evidence type="ECO:0000256" key="6">
    <source>
        <dbReference type="ARBA" id="ARBA00022679"/>
    </source>
</evidence>
<evidence type="ECO:0000256" key="7">
    <source>
        <dbReference type="ARBA" id="ARBA00022801"/>
    </source>
</evidence>
<dbReference type="SUPFAM" id="SSF56601">
    <property type="entry name" value="beta-lactamase/transpeptidase-like"/>
    <property type="match status" value="1"/>
</dbReference>
<dbReference type="GO" id="GO:0008360">
    <property type="term" value="P:regulation of cell shape"/>
    <property type="evidence" value="ECO:0007669"/>
    <property type="project" value="UniProtKB-KW"/>
</dbReference>
<keyword evidence="6 18" id="KW-0808">Transferase</keyword>
<evidence type="ECO:0000259" key="16">
    <source>
        <dbReference type="Pfam" id="PF00905"/>
    </source>
</evidence>
<feature type="compositionally biased region" description="Polar residues" evidence="14">
    <location>
        <begin position="36"/>
        <end position="49"/>
    </location>
</feature>
<dbReference type="Proteomes" id="UP000029093">
    <property type="component" value="Unassembled WGS sequence"/>
</dbReference>
<keyword evidence="9" id="KW-0573">Peptidoglycan synthesis</keyword>
<dbReference type="PANTHER" id="PTHR32282:SF34">
    <property type="entry name" value="PENICILLIN-BINDING PROTEIN 1A"/>
    <property type="match status" value="1"/>
</dbReference>
<evidence type="ECO:0000256" key="8">
    <source>
        <dbReference type="ARBA" id="ARBA00022960"/>
    </source>
</evidence>
<keyword evidence="15" id="KW-0812">Transmembrane</keyword>